<name>A0A3D9H9P9_9PROT</name>
<organism evidence="2 3">
    <name type="scientific">Aestuariispira insulae</name>
    <dbReference type="NCBI Taxonomy" id="1461337"/>
    <lineage>
        <taxon>Bacteria</taxon>
        <taxon>Pseudomonadati</taxon>
        <taxon>Pseudomonadota</taxon>
        <taxon>Alphaproteobacteria</taxon>
        <taxon>Rhodospirillales</taxon>
        <taxon>Kiloniellaceae</taxon>
        <taxon>Aestuariispira</taxon>
    </lineage>
</organism>
<evidence type="ECO:0000313" key="3">
    <source>
        <dbReference type="Proteomes" id="UP000256845"/>
    </source>
</evidence>
<dbReference type="RefSeq" id="WP_181905448.1">
    <property type="nucleotide sequence ID" value="NZ_QRDW01000010.1"/>
</dbReference>
<dbReference type="EMBL" id="QRDW01000010">
    <property type="protein sequence ID" value="RED46208.1"/>
    <property type="molecule type" value="Genomic_DNA"/>
</dbReference>
<evidence type="ECO:0000313" key="2">
    <source>
        <dbReference type="EMBL" id="RED46208.1"/>
    </source>
</evidence>
<proteinExistence type="predicted"/>
<keyword evidence="3" id="KW-1185">Reference proteome</keyword>
<dbReference type="AlphaFoldDB" id="A0A3D9H9P9"/>
<reference evidence="2 3" key="1">
    <citation type="submission" date="2018-07" db="EMBL/GenBank/DDBJ databases">
        <title>Genomic Encyclopedia of Type Strains, Phase III (KMG-III): the genomes of soil and plant-associated and newly described type strains.</title>
        <authorList>
            <person name="Whitman W."/>
        </authorList>
    </citation>
    <scope>NUCLEOTIDE SEQUENCE [LARGE SCALE GENOMIC DNA]</scope>
    <source>
        <strain evidence="2 3">CECT 8488</strain>
    </source>
</reference>
<keyword evidence="1" id="KW-1133">Transmembrane helix</keyword>
<evidence type="ECO:0000256" key="1">
    <source>
        <dbReference type="SAM" id="Phobius"/>
    </source>
</evidence>
<keyword evidence="1" id="KW-0472">Membrane</keyword>
<comment type="caution">
    <text evidence="2">The sequence shown here is derived from an EMBL/GenBank/DDBJ whole genome shotgun (WGS) entry which is preliminary data.</text>
</comment>
<feature type="transmembrane region" description="Helical" evidence="1">
    <location>
        <begin position="12"/>
        <end position="31"/>
    </location>
</feature>
<sequence>MTEVLRNVMASLFVMITIFAIVCLVTGGGPLQSPAALLKGPNGPVQFSNLGSE</sequence>
<keyword evidence="1" id="KW-0812">Transmembrane</keyword>
<dbReference type="Proteomes" id="UP000256845">
    <property type="component" value="Unassembled WGS sequence"/>
</dbReference>
<protein>
    <submittedName>
        <fullName evidence="2">Uncharacterized protein</fullName>
    </submittedName>
</protein>
<accession>A0A3D9H9P9</accession>
<gene>
    <name evidence="2" type="ORF">DFP90_110118</name>
</gene>